<gene>
    <name evidence="2" type="ORF">SAMN04488509_101395</name>
</gene>
<dbReference type="STRING" id="265719.SAMN04488509_101395"/>
<dbReference type="InterPro" id="IPR017703">
    <property type="entry name" value="YgfZ/GCV_T_CS"/>
</dbReference>
<dbReference type="GO" id="GO:0016226">
    <property type="term" value="P:iron-sulfur cluster assembly"/>
    <property type="evidence" value="ECO:0007669"/>
    <property type="project" value="TreeGrafter"/>
</dbReference>
<dbReference type="InterPro" id="IPR027266">
    <property type="entry name" value="TrmE/GcvT-like"/>
</dbReference>
<keyword evidence="3" id="KW-1185">Reference proteome</keyword>
<evidence type="ECO:0000256" key="1">
    <source>
        <dbReference type="ARBA" id="ARBA00022946"/>
    </source>
</evidence>
<proteinExistence type="predicted"/>
<dbReference type="Proteomes" id="UP000199603">
    <property type="component" value="Unassembled WGS sequence"/>
</dbReference>
<dbReference type="PANTHER" id="PTHR22602:SF0">
    <property type="entry name" value="TRANSFERASE CAF17, MITOCHONDRIAL-RELATED"/>
    <property type="match status" value="1"/>
</dbReference>
<dbReference type="EMBL" id="FNAG01000001">
    <property type="protein sequence ID" value="SDD13751.1"/>
    <property type="molecule type" value="Genomic_DNA"/>
</dbReference>
<dbReference type="AlphaFoldDB" id="A0A1G6SAP2"/>
<dbReference type="Gene3D" id="2.40.30.160">
    <property type="match status" value="1"/>
</dbReference>
<keyword evidence="1" id="KW-0809">Transit peptide</keyword>
<sequence length="282" mass="30109">MNALYSSLSEPITGPLRGWSVLRCEGPDAESFLQSLLSSDVATLQPGSAQWSAWLNAKGRVVALILLFRHESQSFDLLLPDHPADSLAAELSRFVLRRKARLSTLSDAHIIGGIHTLPPDRAVRFAGMDRRWIEVRHNEEPRTHAALDPIWKRLDLLAGVPRLDAEGGSHTAHMLGLDRLQAISLSKGCYPGQEIVARTHYLGQSKRGIACLYAADGAPPARGSAVLRDGQAVGEVLDAAPVDAGGCLVQAVASALQPGSVYDCGTTRAEAVALAEPPIPLA</sequence>
<dbReference type="NCBIfam" id="TIGR03317">
    <property type="entry name" value="ygfZ_signature"/>
    <property type="match status" value="1"/>
</dbReference>
<dbReference type="InterPro" id="IPR045179">
    <property type="entry name" value="YgfZ/GcvT"/>
</dbReference>
<dbReference type="SUPFAM" id="SSF103025">
    <property type="entry name" value="Folate-binding domain"/>
    <property type="match status" value="1"/>
</dbReference>
<dbReference type="PANTHER" id="PTHR22602">
    <property type="entry name" value="TRANSFERASE CAF17, MITOCHONDRIAL-RELATED"/>
    <property type="match status" value="1"/>
</dbReference>
<reference evidence="2 3" key="1">
    <citation type="submission" date="2016-10" db="EMBL/GenBank/DDBJ databases">
        <authorList>
            <person name="de Groot N.N."/>
        </authorList>
    </citation>
    <scope>NUCLEOTIDE SEQUENCE [LARGE SCALE GENOMIC DNA]</scope>
    <source>
        <strain evidence="2 3">DSM 16957</strain>
    </source>
</reference>
<name>A0A1G6SAP2_9GAMM</name>
<evidence type="ECO:0000313" key="2">
    <source>
        <dbReference type="EMBL" id="SDD13751.1"/>
    </source>
</evidence>
<organism evidence="2 3">
    <name type="scientific">Aquimonas voraii</name>
    <dbReference type="NCBI Taxonomy" id="265719"/>
    <lineage>
        <taxon>Bacteria</taxon>
        <taxon>Pseudomonadati</taxon>
        <taxon>Pseudomonadota</taxon>
        <taxon>Gammaproteobacteria</taxon>
        <taxon>Lysobacterales</taxon>
        <taxon>Lysobacteraceae</taxon>
        <taxon>Aquimonas</taxon>
    </lineage>
</organism>
<protein>
    <submittedName>
        <fullName evidence="2">Uncharacterized protein</fullName>
    </submittedName>
</protein>
<accession>A0A1G6SAP2</accession>
<dbReference type="Gene3D" id="3.30.1360.120">
    <property type="entry name" value="Probable tRNA modification gtpase trme, domain 1"/>
    <property type="match status" value="1"/>
</dbReference>
<evidence type="ECO:0000313" key="3">
    <source>
        <dbReference type="Proteomes" id="UP000199603"/>
    </source>
</evidence>